<reference evidence="1" key="1">
    <citation type="submission" date="2021-09" db="EMBL/GenBank/DDBJ databases">
        <title>Fulvivirga sp. isolated from coastal sediment.</title>
        <authorList>
            <person name="Yu H."/>
        </authorList>
    </citation>
    <scope>NUCLEOTIDE SEQUENCE</scope>
    <source>
        <strain evidence="1">1062</strain>
    </source>
</reference>
<dbReference type="EMBL" id="JAIXNE010000002">
    <property type="protein sequence ID" value="MCA6074977.1"/>
    <property type="molecule type" value="Genomic_DNA"/>
</dbReference>
<organism evidence="1 4">
    <name type="scientific">Fulvivirga sedimenti</name>
    <dbReference type="NCBI Taxonomy" id="2879465"/>
    <lineage>
        <taxon>Bacteria</taxon>
        <taxon>Pseudomonadati</taxon>
        <taxon>Bacteroidota</taxon>
        <taxon>Cytophagia</taxon>
        <taxon>Cytophagales</taxon>
        <taxon>Fulvivirgaceae</taxon>
        <taxon>Fulvivirga</taxon>
    </lineage>
</organism>
<keyword evidence="4" id="KW-1185">Reference proteome</keyword>
<dbReference type="EMBL" id="JAIXNE010000003">
    <property type="protein sequence ID" value="MCA6076154.1"/>
    <property type="molecule type" value="Genomic_DNA"/>
</dbReference>
<gene>
    <name evidence="1" type="ORF">LDX50_08855</name>
    <name evidence="2" type="ORF">LDX50_14825</name>
    <name evidence="3" type="ORF">LDX50_20545</name>
</gene>
<dbReference type="Proteomes" id="UP001139409">
    <property type="component" value="Unassembled WGS sequence"/>
</dbReference>
<dbReference type="RefSeq" id="WP_225698085.1">
    <property type="nucleotide sequence ID" value="NZ_JAIXNE010000002.1"/>
</dbReference>
<comment type="caution">
    <text evidence="1">The sequence shown here is derived from an EMBL/GenBank/DDBJ whole genome shotgun (WGS) entry which is preliminary data.</text>
</comment>
<protein>
    <submittedName>
        <fullName evidence="1">Uncharacterized protein</fullName>
    </submittedName>
</protein>
<name>A0A9X1HRQ2_9BACT</name>
<dbReference type="EMBL" id="JAIXNE010000004">
    <property type="protein sequence ID" value="MCA6077282.1"/>
    <property type="molecule type" value="Genomic_DNA"/>
</dbReference>
<dbReference type="AlphaFoldDB" id="A0A9X1HRQ2"/>
<evidence type="ECO:0000313" key="1">
    <source>
        <dbReference type="EMBL" id="MCA6074977.1"/>
    </source>
</evidence>
<accession>A0A9X1HRQ2</accession>
<evidence type="ECO:0000313" key="4">
    <source>
        <dbReference type="Proteomes" id="UP001139409"/>
    </source>
</evidence>
<sequence length="80" mass="8448">MEHCVQPACRQAGGALYSACLPAGRWSTAFSGACPATVIPAFRQAGRRYFLRSTAIAGDIQHPFTVIPALLPEISGDSRG</sequence>
<evidence type="ECO:0000313" key="2">
    <source>
        <dbReference type="EMBL" id="MCA6076154.1"/>
    </source>
</evidence>
<evidence type="ECO:0000313" key="3">
    <source>
        <dbReference type="EMBL" id="MCA6077282.1"/>
    </source>
</evidence>
<proteinExistence type="predicted"/>